<comment type="similarity">
    <text evidence="1">Belongs to the thioredoxin family. DsbA subfamily.</text>
</comment>
<keyword evidence="5" id="KW-1015">Disulfide bond</keyword>
<keyword evidence="4" id="KW-0560">Oxidoreductase</keyword>
<keyword evidence="7" id="KW-0472">Membrane</keyword>
<evidence type="ECO:0000256" key="3">
    <source>
        <dbReference type="ARBA" id="ARBA00022729"/>
    </source>
</evidence>
<dbReference type="AlphaFoldDB" id="S2E5T6"/>
<dbReference type="PANTHER" id="PTHR13887:SF14">
    <property type="entry name" value="DISULFIDE BOND FORMATION PROTEIN D"/>
    <property type="match status" value="1"/>
</dbReference>
<dbReference type="SUPFAM" id="SSF52833">
    <property type="entry name" value="Thioredoxin-like"/>
    <property type="match status" value="1"/>
</dbReference>
<dbReference type="Proteomes" id="UP000014065">
    <property type="component" value="Unassembled WGS sequence"/>
</dbReference>
<sequence length="230" mass="25337">MGKKRQKINKNNPKLNTTKFIIIGVIVVIAGAVLISTNYNSESQSNKLSIDTTKGSPVLGESSAPITIIEFGDYQCPFCQKWNQNTKPLIDRDYISTGKVKLIYVDFPIVGPDSINAHAGSYCADEQGLYWQYHDFLYKNQGHENSGWVSMNNLKNIVSGMEGIDVNLFSNCIDSGKYNDRVKENKNIAVKNGAKSTPSFIVIGPNGHGVAISGAQPYSVFKQTIDEMMS</sequence>
<feature type="domain" description="Thioredoxin" evidence="8">
    <location>
        <begin position="39"/>
        <end position="230"/>
    </location>
</feature>
<keyword evidence="10" id="KW-1185">Reference proteome</keyword>
<evidence type="ECO:0000256" key="1">
    <source>
        <dbReference type="ARBA" id="ARBA00005791"/>
    </source>
</evidence>
<gene>
    <name evidence="9" type="ORF">BG20_I1932</name>
</gene>
<evidence type="ECO:0000313" key="10">
    <source>
        <dbReference type="Proteomes" id="UP000014065"/>
    </source>
</evidence>
<dbReference type="InterPro" id="IPR036249">
    <property type="entry name" value="Thioredoxin-like_sf"/>
</dbReference>
<dbReference type="InterPro" id="IPR012336">
    <property type="entry name" value="Thioredoxin-like_fold"/>
</dbReference>
<dbReference type="Gene3D" id="3.40.30.10">
    <property type="entry name" value="Glutaredoxin"/>
    <property type="match status" value="1"/>
</dbReference>
<accession>S2E5T6</accession>
<evidence type="ECO:0000256" key="2">
    <source>
        <dbReference type="ARBA" id="ARBA00007787"/>
    </source>
</evidence>
<evidence type="ECO:0000256" key="7">
    <source>
        <dbReference type="SAM" id="Phobius"/>
    </source>
</evidence>
<feature type="transmembrane region" description="Helical" evidence="7">
    <location>
        <begin position="20"/>
        <end position="39"/>
    </location>
</feature>
<organism evidence="9 10">
    <name type="scientific">Candidatus Nitrosarchaeum limnium BG20</name>
    <dbReference type="NCBI Taxonomy" id="859192"/>
    <lineage>
        <taxon>Archaea</taxon>
        <taxon>Nitrososphaerota</taxon>
        <taxon>Nitrososphaeria</taxon>
        <taxon>Nitrosopumilales</taxon>
        <taxon>Nitrosopumilaceae</taxon>
        <taxon>Nitrosarchaeum</taxon>
    </lineage>
</organism>
<evidence type="ECO:0000313" key="9">
    <source>
        <dbReference type="EMBL" id="EPA04866.1"/>
    </source>
</evidence>
<keyword evidence="3" id="KW-0732">Signal</keyword>
<keyword evidence="7" id="KW-1133">Transmembrane helix</keyword>
<dbReference type="PROSITE" id="PS51352">
    <property type="entry name" value="THIOREDOXIN_2"/>
    <property type="match status" value="1"/>
</dbReference>
<keyword evidence="7" id="KW-0812">Transmembrane</keyword>
<dbReference type="InterPro" id="IPR013766">
    <property type="entry name" value="Thioredoxin_domain"/>
</dbReference>
<evidence type="ECO:0000256" key="6">
    <source>
        <dbReference type="ARBA" id="ARBA00023284"/>
    </source>
</evidence>
<dbReference type="RefSeq" id="WP_010194060.1">
    <property type="nucleotide sequence ID" value="NZ_AHJG01000245.1"/>
</dbReference>
<evidence type="ECO:0000256" key="5">
    <source>
        <dbReference type="ARBA" id="ARBA00023157"/>
    </source>
</evidence>
<reference evidence="9 10" key="1">
    <citation type="journal article" date="2012" name="J. Bacteriol.">
        <title>Genome Sequence of "Candidatus Nitrosoarchaeum limnia" BG20, a Low-Salinity Ammonia-Oxidizing Archaeon from the San Francisco Bay Estuary.</title>
        <authorList>
            <person name="Mosier A.C."/>
            <person name="Allen E.E."/>
            <person name="Kim M."/>
            <person name="Ferriera S."/>
            <person name="Francis C.A."/>
        </authorList>
    </citation>
    <scope>NUCLEOTIDE SEQUENCE [LARGE SCALE GENOMIC DNA]</scope>
    <source>
        <strain evidence="9 10">BG20</strain>
    </source>
</reference>
<dbReference type="Pfam" id="PF13462">
    <property type="entry name" value="Thioredoxin_4"/>
    <property type="match status" value="1"/>
</dbReference>
<dbReference type="OrthoDB" id="15256at2157"/>
<comment type="similarity">
    <text evidence="2">Belongs to the glutaredoxin family.</text>
</comment>
<dbReference type="GO" id="GO:0016491">
    <property type="term" value="F:oxidoreductase activity"/>
    <property type="evidence" value="ECO:0007669"/>
    <property type="project" value="UniProtKB-KW"/>
</dbReference>
<protein>
    <submittedName>
        <fullName evidence="9">DSBA-like thioredoxin domain protein</fullName>
    </submittedName>
</protein>
<comment type="caution">
    <text evidence="9">The sequence shown here is derived from an EMBL/GenBank/DDBJ whole genome shotgun (WGS) entry which is preliminary data.</text>
</comment>
<name>S2E5T6_9ARCH</name>
<evidence type="ECO:0000256" key="4">
    <source>
        <dbReference type="ARBA" id="ARBA00023002"/>
    </source>
</evidence>
<keyword evidence="6" id="KW-0676">Redox-active center</keyword>
<proteinExistence type="inferred from homology"/>
<evidence type="ECO:0000259" key="8">
    <source>
        <dbReference type="PROSITE" id="PS51352"/>
    </source>
</evidence>
<dbReference type="PANTHER" id="PTHR13887">
    <property type="entry name" value="GLUTATHIONE S-TRANSFERASE KAPPA"/>
    <property type="match status" value="1"/>
</dbReference>
<dbReference type="EMBL" id="AHJG01000245">
    <property type="protein sequence ID" value="EPA04866.1"/>
    <property type="molecule type" value="Genomic_DNA"/>
</dbReference>